<comment type="caution">
    <text evidence="3">The sequence shown here is derived from an EMBL/GenBank/DDBJ whole genome shotgun (WGS) entry which is preliminary data.</text>
</comment>
<organism evidence="3 4">
    <name type="scientific">Neonectria punicea</name>
    <dbReference type="NCBI Taxonomy" id="979145"/>
    <lineage>
        <taxon>Eukaryota</taxon>
        <taxon>Fungi</taxon>
        <taxon>Dikarya</taxon>
        <taxon>Ascomycota</taxon>
        <taxon>Pezizomycotina</taxon>
        <taxon>Sordariomycetes</taxon>
        <taxon>Hypocreomycetidae</taxon>
        <taxon>Hypocreales</taxon>
        <taxon>Nectriaceae</taxon>
        <taxon>Neonectria</taxon>
    </lineage>
</organism>
<keyword evidence="1" id="KW-0732">Signal</keyword>
<keyword evidence="4" id="KW-1185">Reference proteome</keyword>
<dbReference type="SUPFAM" id="SSF53474">
    <property type="entry name" value="alpha/beta-Hydrolases"/>
    <property type="match status" value="1"/>
</dbReference>
<dbReference type="Gene3D" id="3.40.50.1820">
    <property type="entry name" value="alpha/beta hydrolase"/>
    <property type="match status" value="1"/>
</dbReference>
<dbReference type="Pfam" id="PF01738">
    <property type="entry name" value="DLH"/>
    <property type="match status" value="1"/>
</dbReference>
<feature type="domain" description="Dienelactone hydrolase" evidence="2">
    <location>
        <begin position="47"/>
        <end position="255"/>
    </location>
</feature>
<dbReference type="PANTHER" id="PTHR17630:SF44">
    <property type="entry name" value="PROTEIN AIM2"/>
    <property type="match status" value="1"/>
</dbReference>
<dbReference type="Proteomes" id="UP001498476">
    <property type="component" value="Unassembled WGS sequence"/>
</dbReference>
<accession>A0ABR1HJ03</accession>
<reference evidence="3 4" key="1">
    <citation type="journal article" date="2025" name="Microbiol. Resour. Announc.">
        <title>Draft genome sequences for Neonectria magnoliae and Neonectria punicea, canker pathogens of Liriodendron tulipifera and Acer saccharum in West Virginia.</title>
        <authorList>
            <person name="Petronek H.M."/>
            <person name="Kasson M.T."/>
            <person name="Metheny A.M."/>
            <person name="Stauder C.M."/>
            <person name="Lovett B."/>
            <person name="Lynch S.C."/>
            <person name="Garnas J.R."/>
            <person name="Kasson L.R."/>
            <person name="Stajich J.E."/>
        </authorList>
    </citation>
    <scope>NUCLEOTIDE SEQUENCE [LARGE SCALE GENOMIC DNA]</scope>
    <source>
        <strain evidence="3 4">NRRL 64653</strain>
    </source>
</reference>
<dbReference type="InterPro" id="IPR002925">
    <property type="entry name" value="Dienelactn_hydro"/>
</dbReference>
<feature type="chain" id="PRO_5046306103" description="Dienelactone hydrolase domain-containing protein" evidence="1">
    <location>
        <begin position="20"/>
        <end position="256"/>
    </location>
</feature>
<evidence type="ECO:0000256" key="1">
    <source>
        <dbReference type="SAM" id="SignalP"/>
    </source>
</evidence>
<sequence length="256" mass="27993">MYFTRALVGVYSLFTIAAASSQLDAGIIKHDGKAVGKEIEYDGVTLYVTKPKQRIKRDTAVLYLSDIFGLPLLQNKLLADSFARAGFVTIAPDILNGDPAPANGTFDVNEYLSKHTPENTDPVVEKTIDYIHNELGIKKIAVTGYCFGGRYAFRFLAAGKGANVGYAAHPTLLQDEEILAIDGPASIAAAEIDTMLNATRRSEVEALLGETPQPFQVNLYSGTSHGFGVRANISDPEQKYGKEEAFWQAIHWFNAW</sequence>
<dbReference type="EMBL" id="JAZAVJ010000024">
    <property type="protein sequence ID" value="KAK7421168.1"/>
    <property type="molecule type" value="Genomic_DNA"/>
</dbReference>
<dbReference type="InterPro" id="IPR029058">
    <property type="entry name" value="AB_hydrolase_fold"/>
</dbReference>
<proteinExistence type="predicted"/>
<gene>
    <name evidence="3" type="ORF">QQX98_002297</name>
</gene>
<evidence type="ECO:0000313" key="3">
    <source>
        <dbReference type="EMBL" id="KAK7421168.1"/>
    </source>
</evidence>
<evidence type="ECO:0000259" key="2">
    <source>
        <dbReference type="Pfam" id="PF01738"/>
    </source>
</evidence>
<feature type="signal peptide" evidence="1">
    <location>
        <begin position="1"/>
        <end position="19"/>
    </location>
</feature>
<evidence type="ECO:0000313" key="4">
    <source>
        <dbReference type="Proteomes" id="UP001498476"/>
    </source>
</evidence>
<protein>
    <recommendedName>
        <fullName evidence="2">Dienelactone hydrolase domain-containing protein</fullName>
    </recommendedName>
</protein>
<name>A0ABR1HJ03_9HYPO</name>
<dbReference type="PANTHER" id="PTHR17630">
    <property type="entry name" value="DIENELACTONE HYDROLASE"/>
    <property type="match status" value="1"/>
</dbReference>